<proteinExistence type="predicted"/>
<name>A0A544ST13_9BACI</name>
<evidence type="ECO:0000259" key="3">
    <source>
        <dbReference type="Pfam" id="PF07584"/>
    </source>
</evidence>
<evidence type="ECO:0000256" key="2">
    <source>
        <dbReference type="SAM" id="Phobius"/>
    </source>
</evidence>
<dbReference type="EMBL" id="VDGG01000046">
    <property type="protein sequence ID" value="TQR08327.1"/>
    <property type="molecule type" value="Genomic_DNA"/>
</dbReference>
<protein>
    <submittedName>
        <fullName evidence="5">VWA domain-containing protein</fullName>
    </submittedName>
</protein>
<dbReference type="OrthoDB" id="9780136at2"/>
<dbReference type="Proteomes" id="UP000318937">
    <property type="component" value="Unassembled WGS sequence"/>
</dbReference>
<feature type="domain" description="Aerotolerance regulator N-terminal" evidence="3">
    <location>
        <begin position="1"/>
        <end position="78"/>
    </location>
</feature>
<dbReference type="CDD" id="cd00198">
    <property type="entry name" value="vWFA"/>
    <property type="match status" value="1"/>
</dbReference>
<dbReference type="InterPro" id="IPR024163">
    <property type="entry name" value="Aerotolerance_reg_N"/>
</dbReference>
<feature type="coiled-coil region" evidence="1">
    <location>
        <begin position="142"/>
        <end position="169"/>
    </location>
</feature>
<sequence length="586" mass="66289">MGFNQLLFLWTAIFPIAVLLYYFFRKKYAKQPVSSTLFWQEVMRETKASPYLQHLQRNALFYLQMIAMILLVFALLQPFWKTKALAGEQIVFVVDTSATMEVHTANDSTLFDKHKKQMLQLAESLSGKPLTIVTTGNEPNVVVRAETNLDQIKSEIDKLEVSYEEENMSKSLDFAQSFFQHKATSVYIFTDVLDRKELPLQYENVTWNVEGLTSEVANLSMKRFGATKTNNGISALIQLENQSNKEQITELSIANEKEDLLKENVTIPANETITLSFDELAESSFLKASLNAKDGYALDNTMTVFMQDQLSKVFIDSGLHALVRTAFQSMDIEVSSVPTEQIGLLSEEGIVVTNQFGLINQLERPTLFIGRNDVNALEVNGEVQTTEHALFSFANLSDIYVSSVYPEIQGYTTIATVGDQPFIQVSPRGDIVVLADIQMTDWPLHPSFPLFMWSVKEQLSAGNTYLGTFTPNERRPQSLGSAANEWEIYTLDDSYQYSIENGGAFIAPKKPGLYVLRSNDIVKNFSVALSQSEKEIEKGNTYKVSGEQIEMSENYSQHSFVPYILLLLLLLFVIEWEVQRRRGFTS</sequence>
<dbReference type="PANTHER" id="PTHR37464">
    <property type="entry name" value="BLL2463 PROTEIN"/>
    <property type="match status" value="1"/>
</dbReference>
<feature type="transmembrane region" description="Helical" evidence="2">
    <location>
        <begin position="59"/>
        <end position="80"/>
    </location>
</feature>
<dbReference type="InterPro" id="IPR036465">
    <property type="entry name" value="vWFA_dom_sf"/>
</dbReference>
<evidence type="ECO:0000313" key="5">
    <source>
        <dbReference type="EMBL" id="TQR08327.1"/>
    </source>
</evidence>
<dbReference type="PANTHER" id="PTHR37464:SF1">
    <property type="entry name" value="BLL2463 PROTEIN"/>
    <property type="match status" value="1"/>
</dbReference>
<evidence type="ECO:0000256" key="1">
    <source>
        <dbReference type="SAM" id="Coils"/>
    </source>
</evidence>
<keyword evidence="2" id="KW-0472">Membrane</keyword>
<reference evidence="5 6" key="1">
    <citation type="submission" date="2019-05" db="EMBL/GenBank/DDBJ databases">
        <title>Psychrobacillus vulpis sp. nov., a new species isolated from feces of a red fox that inhabits in The Tablas de Daimiel Natural Park, Albacete, Spain.</title>
        <authorList>
            <person name="Rodriguez M."/>
            <person name="Reina J.C."/>
            <person name="Bejar V."/>
            <person name="Llamas I."/>
        </authorList>
    </citation>
    <scope>NUCLEOTIDE SEQUENCE [LARGE SCALE GENOMIC DNA]</scope>
    <source>
        <strain evidence="5 6">NHI-2</strain>
    </source>
</reference>
<organism evidence="5 6">
    <name type="scientific">Psychrobacillus soli</name>
    <dbReference type="NCBI Taxonomy" id="1543965"/>
    <lineage>
        <taxon>Bacteria</taxon>
        <taxon>Bacillati</taxon>
        <taxon>Bacillota</taxon>
        <taxon>Bacilli</taxon>
        <taxon>Bacillales</taxon>
        <taxon>Bacillaceae</taxon>
        <taxon>Psychrobacillus</taxon>
    </lineage>
</organism>
<accession>A0A544ST13</accession>
<keyword evidence="2" id="KW-0812">Transmembrane</keyword>
<dbReference type="Pfam" id="PF07584">
    <property type="entry name" value="BatA"/>
    <property type="match status" value="1"/>
</dbReference>
<dbReference type="SUPFAM" id="SSF53300">
    <property type="entry name" value="vWA-like"/>
    <property type="match status" value="1"/>
</dbReference>
<evidence type="ECO:0000313" key="6">
    <source>
        <dbReference type="Proteomes" id="UP000318937"/>
    </source>
</evidence>
<keyword evidence="2" id="KW-1133">Transmembrane helix</keyword>
<dbReference type="Pfam" id="PF13519">
    <property type="entry name" value="VWA_2"/>
    <property type="match status" value="1"/>
</dbReference>
<comment type="caution">
    <text evidence="5">The sequence shown here is derived from an EMBL/GenBank/DDBJ whole genome shotgun (WGS) entry which is preliminary data.</text>
</comment>
<dbReference type="Gene3D" id="3.40.50.410">
    <property type="entry name" value="von Willebrand factor, type A domain"/>
    <property type="match status" value="1"/>
</dbReference>
<keyword evidence="6" id="KW-1185">Reference proteome</keyword>
<feature type="domain" description="VWFA" evidence="4">
    <location>
        <begin position="90"/>
        <end position="191"/>
    </location>
</feature>
<dbReference type="RefSeq" id="WP_142608578.1">
    <property type="nucleotide sequence ID" value="NZ_VDGG01000046.1"/>
</dbReference>
<gene>
    <name evidence="5" type="ORF">FG383_16925</name>
</gene>
<feature type="transmembrane region" description="Helical" evidence="2">
    <location>
        <begin position="6"/>
        <end position="24"/>
    </location>
</feature>
<feature type="transmembrane region" description="Helical" evidence="2">
    <location>
        <begin position="560"/>
        <end position="578"/>
    </location>
</feature>
<keyword evidence="1" id="KW-0175">Coiled coil</keyword>
<dbReference type="AlphaFoldDB" id="A0A544ST13"/>
<dbReference type="InterPro" id="IPR002035">
    <property type="entry name" value="VWF_A"/>
</dbReference>
<evidence type="ECO:0000259" key="4">
    <source>
        <dbReference type="Pfam" id="PF13519"/>
    </source>
</evidence>